<evidence type="ECO:0000256" key="11">
    <source>
        <dbReference type="ARBA" id="ARBA00023136"/>
    </source>
</evidence>
<dbReference type="PANTHER" id="PTHR30529">
    <property type="entry name" value="CYTOCHROME B561"/>
    <property type="match status" value="1"/>
</dbReference>
<feature type="transmembrane region" description="Helical" evidence="13">
    <location>
        <begin position="83"/>
        <end position="105"/>
    </location>
</feature>
<keyword evidence="4" id="KW-1003">Cell membrane</keyword>
<evidence type="ECO:0000256" key="10">
    <source>
        <dbReference type="ARBA" id="ARBA00023004"/>
    </source>
</evidence>
<dbReference type="GO" id="GO:0009055">
    <property type="term" value="F:electron transfer activity"/>
    <property type="evidence" value="ECO:0007669"/>
    <property type="project" value="InterPro"/>
</dbReference>
<evidence type="ECO:0000256" key="4">
    <source>
        <dbReference type="ARBA" id="ARBA00022475"/>
    </source>
</evidence>
<evidence type="ECO:0000256" key="1">
    <source>
        <dbReference type="ARBA" id="ARBA00001970"/>
    </source>
</evidence>
<dbReference type="EMBL" id="VTRV01000043">
    <property type="protein sequence ID" value="TZF90334.1"/>
    <property type="molecule type" value="Genomic_DNA"/>
</dbReference>
<feature type="transmembrane region" description="Helical" evidence="13">
    <location>
        <begin position="42"/>
        <end position="63"/>
    </location>
</feature>
<accession>A0A5D8ZCE2</accession>
<keyword evidence="3" id="KW-0813">Transport</keyword>
<keyword evidence="11 13" id="KW-0472">Membrane</keyword>
<evidence type="ECO:0000313" key="15">
    <source>
        <dbReference type="EMBL" id="TZF90334.1"/>
    </source>
</evidence>
<dbReference type="Gene3D" id="1.20.950.20">
    <property type="entry name" value="Transmembrane di-heme cytochromes, Chain C"/>
    <property type="match status" value="1"/>
</dbReference>
<dbReference type="GO" id="GO:0022904">
    <property type="term" value="P:respiratory electron transport chain"/>
    <property type="evidence" value="ECO:0007669"/>
    <property type="project" value="InterPro"/>
</dbReference>
<name>A0A5D8ZCE2_9GAMM</name>
<keyword evidence="8" id="KW-0249">Electron transport</keyword>
<keyword evidence="10" id="KW-0408">Iron</keyword>
<dbReference type="Proteomes" id="UP000323164">
    <property type="component" value="Unassembled WGS sequence"/>
</dbReference>
<evidence type="ECO:0000256" key="9">
    <source>
        <dbReference type="ARBA" id="ARBA00022989"/>
    </source>
</evidence>
<organism evidence="15 16">
    <name type="scientific">Cognatilysobacter lacus</name>
    <dbReference type="NCBI Taxonomy" id="1643323"/>
    <lineage>
        <taxon>Bacteria</taxon>
        <taxon>Pseudomonadati</taxon>
        <taxon>Pseudomonadota</taxon>
        <taxon>Gammaproteobacteria</taxon>
        <taxon>Lysobacterales</taxon>
        <taxon>Lysobacteraceae</taxon>
        <taxon>Cognatilysobacter</taxon>
    </lineage>
</organism>
<dbReference type="AlphaFoldDB" id="A0A5D8ZCE2"/>
<dbReference type="PANTHER" id="PTHR30529:SF7">
    <property type="entry name" value="CYTOCHROME B561 BACTERIAL_NI-HYDROGENASE DOMAIN-CONTAINING PROTEIN"/>
    <property type="match status" value="1"/>
</dbReference>
<dbReference type="GO" id="GO:0020037">
    <property type="term" value="F:heme binding"/>
    <property type="evidence" value="ECO:0007669"/>
    <property type="project" value="TreeGrafter"/>
</dbReference>
<reference evidence="15 16" key="1">
    <citation type="submission" date="2019-08" db="EMBL/GenBank/DDBJ databases">
        <title>Draft genome sequence of Lysobacter sp. UKS-15.</title>
        <authorList>
            <person name="Im W.-T."/>
        </authorList>
    </citation>
    <scope>NUCLEOTIDE SEQUENCE [LARGE SCALE GENOMIC DNA]</scope>
    <source>
        <strain evidence="15 16">UKS-15</strain>
    </source>
</reference>
<proteinExistence type="inferred from homology"/>
<gene>
    <name evidence="15" type="ORF">FW784_05720</name>
</gene>
<keyword evidence="9 13" id="KW-1133">Transmembrane helix</keyword>
<evidence type="ECO:0000256" key="7">
    <source>
        <dbReference type="ARBA" id="ARBA00022723"/>
    </source>
</evidence>
<comment type="caution">
    <text evidence="15">The sequence shown here is derived from an EMBL/GenBank/DDBJ whole genome shotgun (WGS) entry which is preliminary data.</text>
</comment>
<comment type="subcellular location">
    <subcellularLocation>
        <location evidence="2">Cell membrane</location>
        <topology evidence="2">Multi-pass membrane protein</topology>
    </subcellularLocation>
</comment>
<dbReference type="InterPro" id="IPR052168">
    <property type="entry name" value="Cytochrome_b561_oxidase"/>
</dbReference>
<keyword evidence="5" id="KW-0349">Heme</keyword>
<dbReference type="GO" id="GO:0005886">
    <property type="term" value="C:plasma membrane"/>
    <property type="evidence" value="ECO:0007669"/>
    <property type="project" value="UniProtKB-SubCell"/>
</dbReference>
<keyword evidence="7" id="KW-0479">Metal-binding</keyword>
<keyword evidence="6 13" id="KW-0812">Transmembrane</keyword>
<dbReference type="OrthoDB" id="8589936at2"/>
<dbReference type="SUPFAM" id="SSF81342">
    <property type="entry name" value="Transmembrane di-heme cytochromes"/>
    <property type="match status" value="1"/>
</dbReference>
<evidence type="ECO:0000256" key="6">
    <source>
        <dbReference type="ARBA" id="ARBA00022692"/>
    </source>
</evidence>
<dbReference type="InterPro" id="IPR011577">
    <property type="entry name" value="Cyt_b561_bac/Ni-Hgenase"/>
</dbReference>
<comment type="similarity">
    <text evidence="12">Belongs to the cytochrome b561 family.</text>
</comment>
<feature type="transmembrane region" description="Helical" evidence="13">
    <location>
        <begin position="141"/>
        <end position="162"/>
    </location>
</feature>
<evidence type="ECO:0000256" key="5">
    <source>
        <dbReference type="ARBA" id="ARBA00022617"/>
    </source>
</evidence>
<dbReference type="GO" id="GO:0046872">
    <property type="term" value="F:metal ion binding"/>
    <property type="evidence" value="ECO:0007669"/>
    <property type="project" value="UniProtKB-KW"/>
</dbReference>
<dbReference type="InterPro" id="IPR016174">
    <property type="entry name" value="Di-haem_cyt_TM"/>
</dbReference>
<evidence type="ECO:0000256" key="3">
    <source>
        <dbReference type="ARBA" id="ARBA00022448"/>
    </source>
</evidence>
<dbReference type="Pfam" id="PF01292">
    <property type="entry name" value="Ni_hydr_CYTB"/>
    <property type="match status" value="1"/>
</dbReference>
<evidence type="ECO:0000259" key="14">
    <source>
        <dbReference type="Pfam" id="PF01292"/>
    </source>
</evidence>
<feature type="domain" description="Cytochrome b561 bacterial/Ni-hydrogenase" evidence="14">
    <location>
        <begin position="4"/>
        <end position="174"/>
    </location>
</feature>
<evidence type="ECO:0000256" key="8">
    <source>
        <dbReference type="ARBA" id="ARBA00022982"/>
    </source>
</evidence>
<comment type="cofactor">
    <cofactor evidence="1">
        <name>heme b</name>
        <dbReference type="ChEBI" id="CHEBI:60344"/>
    </cofactor>
</comment>
<keyword evidence="16" id="KW-1185">Reference proteome</keyword>
<feature type="transmembrane region" description="Helical" evidence="13">
    <location>
        <begin position="12"/>
        <end position="30"/>
    </location>
</feature>
<protein>
    <submittedName>
        <fullName evidence="15">Cytochrome b</fullName>
    </submittedName>
</protein>
<evidence type="ECO:0000256" key="2">
    <source>
        <dbReference type="ARBA" id="ARBA00004651"/>
    </source>
</evidence>
<sequence length="184" mass="20393">MPPRWGAVSQLFHWTCAALVVALGSIGLYMTELTSPVSKIRIYALHKSLGITLLALVLLRLLWRWTHSVPEPVPGLSRPLRLAAGGVHGALYAMMIAMPLTGWLINSTSGYPLQWFKLINLPSIAAKNEHLNGIAKQLHEFGFWFLALLVLGHVAAALYHHVFLQDGTLNRMLPARRHRPGAMP</sequence>
<evidence type="ECO:0000256" key="12">
    <source>
        <dbReference type="ARBA" id="ARBA00037975"/>
    </source>
</evidence>
<evidence type="ECO:0000313" key="16">
    <source>
        <dbReference type="Proteomes" id="UP000323164"/>
    </source>
</evidence>
<evidence type="ECO:0000256" key="13">
    <source>
        <dbReference type="SAM" id="Phobius"/>
    </source>
</evidence>